<feature type="region of interest" description="Disordered" evidence="6">
    <location>
        <begin position="716"/>
        <end position="768"/>
    </location>
</feature>
<feature type="coiled-coil region" evidence="5">
    <location>
        <begin position="138"/>
        <end position="172"/>
    </location>
</feature>
<dbReference type="GO" id="GO:0031410">
    <property type="term" value="C:cytoplasmic vesicle"/>
    <property type="evidence" value="ECO:0007669"/>
    <property type="project" value="TreeGrafter"/>
</dbReference>
<name>A0AAD9B3N5_DISEL</name>
<dbReference type="Pfam" id="PF04849">
    <property type="entry name" value="HAP1_N"/>
    <property type="match status" value="1"/>
</dbReference>
<dbReference type="InterPro" id="IPR051946">
    <property type="entry name" value="Intracell_Traff-Reg"/>
</dbReference>
<dbReference type="PANTHER" id="PTHR15751:SF13">
    <property type="entry name" value="TRAFFICKING KINESIN-BINDING PROTEIN 2"/>
    <property type="match status" value="1"/>
</dbReference>
<dbReference type="AlphaFoldDB" id="A0AAD9B3N5"/>
<keyword evidence="10" id="KW-1185">Reference proteome</keyword>
<dbReference type="InterPro" id="IPR022154">
    <property type="entry name" value="TRAK1/2_C"/>
</dbReference>
<dbReference type="Pfam" id="PF12448">
    <property type="entry name" value="Milton"/>
    <property type="match status" value="1"/>
</dbReference>
<feature type="compositionally biased region" description="Low complexity" evidence="6">
    <location>
        <begin position="724"/>
        <end position="740"/>
    </location>
</feature>
<evidence type="ECO:0000256" key="2">
    <source>
        <dbReference type="ARBA" id="ARBA00007007"/>
    </source>
</evidence>
<dbReference type="InterPro" id="IPR006933">
    <property type="entry name" value="HAP1_N"/>
</dbReference>
<comment type="subcellular location">
    <subcellularLocation>
        <location evidence="1">Mitochondrion</location>
    </subcellularLocation>
</comment>
<feature type="domain" description="HAP1 N-terminal" evidence="8">
    <location>
        <begin position="33"/>
        <end position="361"/>
    </location>
</feature>
<feature type="region of interest" description="Disordered" evidence="6">
    <location>
        <begin position="417"/>
        <end position="438"/>
    </location>
</feature>
<dbReference type="GO" id="GO:0030425">
    <property type="term" value="C:dendrite"/>
    <property type="evidence" value="ECO:0007669"/>
    <property type="project" value="TreeGrafter"/>
</dbReference>
<dbReference type="Proteomes" id="UP001228049">
    <property type="component" value="Unassembled WGS sequence"/>
</dbReference>
<comment type="caution">
    <text evidence="9">The sequence shown here is derived from an EMBL/GenBank/DDBJ whole genome shotgun (WGS) entry which is preliminary data.</text>
</comment>
<evidence type="ECO:0000259" key="7">
    <source>
        <dbReference type="SMART" id="SM01423"/>
    </source>
</evidence>
<feature type="region of interest" description="Disordered" evidence="6">
    <location>
        <begin position="1"/>
        <end position="43"/>
    </location>
</feature>
<comment type="similarity">
    <text evidence="2">Belongs to the milton family.</text>
</comment>
<evidence type="ECO:0000256" key="5">
    <source>
        <dbReference type="SAM" id="Coils"/>
    </source>
</evidence>
<feature type="compositionally biased region" description="Basic and acidic residues" evidence="6">
    <location>
        <begin position="1"/>
        <end position="15"/>
    </location>
</feature>
<dbReference type="GO" id="GO:0005739">
    <property type="term" value="C:mitochondrion"/>
    <property type="evidence" value="ECO:0007669"/>
    <property type="project" value="UniProtKB-SubCell"/>
</dbReference>
<dbReference type="GO" id="GO:0048311">
    <property type="term" value="P:mitochondrion distribution"/>
    <property type="evidence" value="ECO:0007669"/>
    <property type="project" value="TreeGrafter"/>
</dbReference>
<evidence type="ECO:0000313" key="9">
    <source>
        <dbReference type="EMBL" id="KAK1876660.1"/>
    </source>
</evidence>
<dbReference type="GO" id="GO:0022008">
    <property type="term" value="P:neurogenesis"/>
    <property type="evidence" value="ECO:0007669"/>
    <property type="project" value="TreeGrafter"/>
</dbReference>
<feature type="compositionally biased region" description="Low complexity" evidence="6">
    <location>
        <begin position="417"/>
        <end position="428"/>
    </location>
</feature>
<feature type="compositionally biased region" description="Polar residues" evidence="6">
    <location>
        <begin position="661"/>
        <end position="674"/>
    </location>
</feature>
<proteinExistence type="inferred from homology"/>
<keyword evidence="4" id="KW-0496">Mitochondrion</keyword>
<dbReference type="GO" id="GO:0050811">
    <property type="term" value="F:GABA receptor binding"/>
    <property type="evidence" value="ECO:0007669"/>
    <property type="project" value="TreeGrafter"/>
</dbReference>
<reference evidence="9" key="1">
    <citation type="submission" date="2023-04" db="EMBL/GenBank/DDBJ databases">
        <title>Chromosome-level genome of Chaenocephalus aceratus.</title>
        <authorList>
            <person name="Park H."/>
        </authorList>
    </citation>
    <scope>NUCLEOTIDE SEQUENCE</scope>
    <source>
        <strain evidence="9">DE</strain>
        <tissue evidence="9">Muscle</tissue>
    </source>
</reference>
<feature type="region of interest" description="Disordered" evidence="6">
    <location>
        <begin position="184"/>
        <end position="213"/>
    </location>
</feature>
<evidence type="ECO:0000256" key="4">
    <source>
        <dbReference type="ARBA" id="ARBA00023128"/>
    </source>
</evidence>
<sequence>MFEVKPRAVEKKESSTETDEGLGSSGKNFGSLGSGSADSGSVYLSDSQDWAVSPGCSPDDGTGQLTAISPMLAEETFRYMTYLALEPSSHSHPGSQSLSKVLSGDRVEQMTKTYNDIDVVSHLLAERDRDLELAARIGQSLLQRNHRLQERNEAIEEQLAQTIDQVHQLQHELSKKDELLRMVASASEESETDSSVSTPLRQPPALRGNTTSSTLSQLENLQNKLQDLEDENLALRSEACRLKNDTITYEEKEQQLVSDCVKELRESNGQMVSLTDELSHKNEDLLRHQEEISQLLSQIVELQHRVKELALEKEELRIHLQASKESQRQLTAELDELADRNAECLEMLHESQEEIRELRNKNTPSVGMRRHLSYGLYPMDSLAAEIEGTMRRELSVDEETVSQDQRLSQRRVFQTVRSINSSSSRPASATPPIPGSGQSSLVMTAQPFQSNQGEEVRIGQPGCPGGNDLNRALHRLSLRRQNFMCERRFFQAERDKKMQALSETDGESSGCVSPMGSNMSSFSNLSELSFSSSVFRTFLPEKLQIVKPMEGSLTLHHWQQLAQPHLATILDPHPGVVTKGFCPLAQDAVFNIQSAQPIIGTCATGVQSQSQICISTTTTSSIQNPGKCQSSTFSTYTFTTCSILHPSDITQVTSSSQSSIMANTPSSMRTGPSTPVTPCRLSLGDVSPLVALLYPPEVWLNCRWWKPIGRFEAEPKSPSYDWCPSSEVKPNSSSSSSYNPRSPPSPWGNPKERRRHLGSVSHVPSSKR</sequence>
<dbReference type="GO" id="GO:0047496">
    <property type="term" value="P:vesicle transport along microtubule"/>
    <property type="evidence" value="ECO:0007669"/>
    <property type="project" value="TreeGrafter"/>
</dbReference>
<evidence type="ECO:0000256" key="6">
    <source>
        <dbReference type="SAM" id="MobiDB-lite"/>
    </source>
</evidence>
<evidence type="ECO:0000256" key="3">
    <source>
        <dbReference type="ARBA" id="ARBA00023054"/>
    </source>
</evidence>
<dbReference type="SMART" id="SM01424">
    <property type="entry name" value="HAP1_N"/>
    <property type="match status" value="1"/>
</dbReference>
<dbReference type="GO" id="GO:0006605">
    <property type="term" value="P:protein targeting"/>
    <property type="evidence" value="ECO:0007669"/>
    <property type="project" value="TreeGrafter"/>
</dbReference>
<dbReference type="GO" id="GO:0017022">
    <property type="term" value="F:myosin binding"/>
    <property type="evidence" value="ECO:0007669"/>
    <property type="project" value="TreeGrafter"/>
</dbReference>
<evidence type="ECO:0000259" key="8">
    <source>
        <dbReference type="SMART" id="SM01424"/>
    </source>
</evidence>
<keyword evidence="3 5" id="KW-0175">Coiled coil</keyword>
<feature type="coiled-coil region" evidence="5">
    <location>
        <begin position="271"/>
        <end position="361"/>
    </location>
</feature>
<evidence type="ECO:0000256" key="1">
    <source>
        <dbReference type="ARBA" id="ARBA00004173"/>
    </source>
</evidence>
<dbReference type="GO" id="GO:1904115">
    <property type="term" value="C:axon cytoplasm"/>
    <property type="evidence" value="ECO:0007669"/>
    <property type="project" value="GOC"/>
</dbReference>
<protein>
    <submittedName>
        <fullName evidence="9">Trafficking kinesin-binding protein 2</fullName>
    </submittedName>
</protein>
<organism evidence="9 10">
    <name type="scientific">Dissostichus eleginoides</name>
    <name type="common">Patagonian toothfish</name>
    <name type="synonym">Dissostichus amissus</name>
    <dbReference type="NCBI Taxonomy" id="100907"/>
    <lineage>
        <taxon>Eukaryota</taxon>
        <taxon>Metazoa</taxon>
        <taxon>Chordata</taxon>
        <taxon>Craniata</taxon>
        <taxon>Vertebrata</taxon>
        <taxon>Euteleostomi</taxon>
        <taxon>Actinopterygii</taxon>
        <taxon>Neopterygii</taxon>
        <taxon>Teleostei</taxon>
        <taxon>Neoteleostei</taxon>
        <taxon>Acanthomorphata</taxon>
        <taxon>Eupercaria</taxon>
        <taxon>Perciformes</taxon>
        <taxon>Notothenioidei</taxon>
        <taxon>Nototheniidae</taxon>
        <taxon>Dissostichus</taxon>
    </lineage>
</organism>
<evidence type="ECO:0000313" key="10">
    <source>
        <dbReference type="Proteomes" id="UP001228049"/>
    </source>
</evidence>
<feature type="compositionally biased region" description="Low complexity" evidence="6">
    <location>
        <begin position="30"/>
        <end position="41"/>
    </location>
</feature>
<feature type="compositionally biased region" description="Low complexity" evidence="6">
    <location>
        <begin position="184"/>
        <end position="198"/>
    </location>
</feature>
<gene>
    <name evidence="9" type="ORF">KUDE01_001983</name>
</gene>
<dbReference type="GO" id="GO:0098957">
    <property type="term" value="P:anterograde axonal transport of mitochondrion"/>
    <property type="evidence" value="ECO:0007669"/>
    <property type="project" value="TreeGrafter"/>
</dbReference>
<feature type="domain" description="Trafficking kinesin-binding protein C-terminal" evidence="7">
    <location>
        <begin position="421"/>
        <end position="552"/>
    </location>
</feature>
<dbReference type="EMBL" id="JASDAP010000028">
    <property type="protein sequence ID" value="KAK1876660.1"/>
    <property type="molecule type" value="Genomic_DNA"/>
</dbReference>
<feature type="region of interest" description="Disordered" evidence="6">
    <location>
        <begin position="655"/>
        <end position="674"/>
    </location>
</feature>
<accession>A0AAD9B3N5</accession>
<dbReference type="PANTHER" id="PTHR15751">
    <property type="entry name" value="TRAFFICKING KINESIN-BINDING PROTEIN"/>
    <property type="match status" value="1"/>
</dbReference>
<dbReference type="SMART" id="SM01423">
    <property type="entry name" value="Milton"/>
    <property type="match status" value="1"/>
</dbReference>